<dbReference type="EMBL" id="CP136508">
    <property type="protein sequence ID" value="WUR14708.1"/>
    <property type="molecule type" value="Genomic_DNA"/>
</dbReference>
<protein>
    <submittedName>
        <fullName evidence="1">Uncharacterized protein</fullName>
    </submittedName>
</protein>
<gene>
    <name evidence="1" type="ORF">E7V67_006255</name>
</gene>
<organism evidence="1 2">
    <name type="scientific">[Empedobacter] haloabium</name>
    <dbReference type="NCBI Taxonomy" id="592317"/>
    <lineage>
        <taxon>Bacteria</taxon>
        <taxon>Pseudomonadati</taxon>
        <taxon>Pseudomonadota</taxon>
        <taxon>Betaproteobacteria</taxon>
        <taxon>Burkholderiales</taxon>
        <taxon>Oxalobacteraceae</taxon>
        <taxon>Telluria group</taxon>
        <taxon>Telluria group incertae sedis</taxon>
    </lineage>
</organism>
<name>A0ABZ1UPX1_9BURK</name>
<reference evidence="1 2" key="1">
    <citation type="journal article" date="2019" name="Int. J. Syst. Evol. Microbiol.">
        <title>The Draft Whole-Genome Sequence of the Antibiotic Producer Empedobacter haloabium ATCC 31962 Provides Indications for Its Taxonomic Reclassification.</title>
        <authorList>
            <person name="Miess H."/>
            <person name="Arlt P."/>
            <person name="Apel A.K."/>
            <person name="Weber T."/>
            <person name="Nieselt K."/>
            <person name="Hanssen F."/>
            <person name="Czemmel S."/>
            <person name="Nahnsen S."/>
            <person name="Gross H."/>
        </authorList>
    </citation>
    <scope>NUCLEOTIDE SEQUENCE [LARGE SCALE GENOMIC DNA]</scope>
    <source>
        <strain evidence="1 2">ATCC 31962</strain>
    </source>
</reference>
<sequence length="73" mass="8055">MAQMFDAIDADGRRYVLAILRHEFDRVRRARRPALQLVDSGPAAVPVLAATAQRPVLAIVTQARKATTTGRRT</sequence>
<accession>A0ABZ1UPX1</accession>
<proteinExistence type="predicted"/>
<evidence type="ECO:0000313" key="1">
    <source>
        <dbReference type="EMBL" id="WUR14708.1"/>
    </source>
</evidence>
<evidence type="ECO:0000313" key="2">
    <source>
        <dbReference type="Proteomes" id="UP000321323"/>
    </source>
</evidence>
<keyword evidence="2" id="KW-1185">Reference proteome</keyword>
<dbReference type="Proteomes" id="UP000321323">
    <property type="component" value="Chromosome"/>
</dbReference>